<dbReference type="Proteomes" id="UP000265520">
    <property type="component" value="Unassembled WGS sequence"/>
</dbReference>
<protein>
    <submittedName>
        <fullName evidence="1">Uncharacterized protein</fullName>
    </submittedName>
</protein>
<evidence type="ECO:0000313" key="2">
    <source>
        <dbReference type="Proteomes" id="UP000265520"/>
    </source>
</evidence>
<keyword evidence="2" id="KW-1185">Reference proteome</keyword>
<name>A0A392MA73_9FABA</name>
<sequence>MLKKEEAGLALALAQCAVLRAGVALATVVGATRRGPCATRGRG</sequence>
<comment type="caution">
    <text evidence="1">The sequence shown here is derived from an EMBL/GenBank/DDBJ whole genome shotgun (WGS) entry which is preliminary data.</text>
</comment>
<dbReference type="AlphaFoldDB" id="A0A392MA73"/>
<feature type="non-terminal residue" evidence="1">
    <location>
        <position position="43"/>
    </location>
</feature>
<reference evidence="1 2" key="1">
    <citation type="journal article" date="2018" name="Front. Plant Sci.">
        <title>Red Clover (Trifolium pratense) and Zigzag Clover (T. medium) - A Picture of Genomic Similarities and Differences.</title>
        <authorList>
            <person name="Dluhosova J."/>
            <person name="Istvanek J."/>
            <person name="Nedelnik J."/>
            <person name="Repkova J."/>
        </authorList>
    </citation>
    <scope>NUCLEOTIDE SEQUENCE [LARGE SCALE GENOMIC DNA]</scope>
    <source>
        <strain evidence="2">cv. 10/8</strain>
        <tissue evidence="1">Leaf</tissue>
    </source>
</reference>
<gene>
    <name evidence="1" type="ORF">A2U01_0003919</name>
</gene>
<proteinExistence type="predicted"/>
<organism evidence="1 2">
    <name type="scientific">Trifolium medium</name>
    <dbReference type="NCBI Taxonomy" id="97028"/>
    <lineage>
        <taxon>Eukaryota</taxon>
        <taxon>Viridiplantae</taxon>
        <taxon>Streptophyta</taxon>
        <taxon>Embryophyta</taxon>
        <taxon>Tracheophyta</taxon>
        <taxon>Spermatophyta</taxon>
        <taxon>Magnoliopsida</taxon>
        <taxon>eudicotyledons</taxon>
        <taxon>Gunneridae</taxon>
        <taxon>Pentapetalae</taxon>
        <taxon>rosids</taxon>
        <taxon>fabids</taxon>
        <taxon>Fabales</taxon>
        <taxon>Fabaceae</taxon>
        <taxon>Papilionoideae</taxon>
        <taxon>50 kb inversion clade</taxon>
        <taxon>NPAAA clade</taxon>
        <taxon>Hologalegina</taxon>
        <taxon>IRL clade</taxon>
        <taxon>Trifolieae</taxon>
        <taxon>Trifolium</taxon>
    </lineage>
</organism>
<accession>A0A392MA73</accession>
<evidence type="ECO:0000313" key="1">
    <source>
        <dbReference type="EMBL" id="MCH83104.1"/>
    </source>
</evidence>
<dbReference type="EMBL" id="LXQA010004659">
    <property type="protein sequence ID" value="MCH83104.1"/>
    <property type="molecule type" value="Genomic_DNA"/>
</dbReference>